<protein>
    <recommendedName>
        <fullName evidence="5 6">o-succinylbenzoate synthase</fullName>
        <ecNumber evidence="5 6">4.2.1.113</ecNumber>
    </recommendedName>
</protein>
<dbReference type="InterPro" id="IPR029065">
    <property type="entry name" value="Enolase_C-like"/>
</dbReference>
<organism evidence="8 9">
    <name type="scientific">Scopulibacillus daqui</name>
    <dbReference type="NCBI Taxonomy" id="1469162"/>
    <lineage>
        <taxon>Bacteria</taxon>
        <taxon>Bacillati</taxon>
        <taxon>Bacillota</taxon>
        <taxon>Bacilli</taxon>
        <taxon>Bacillales</taxon>
        <taxon>Sporolactobacillaceae</taxon>
        <taxon>Scopulibacillus</taxon>
    </lineage>
</organism>
<evidence type="ECO:0000259" key="7">
    <source>
        <dbReference type="SMART" id="SM00922"/>
    </source>
</evidence>
<accession>A0ABS2Q1E2</accession>
<evidence type="ECO:0000313" key="9">
    <source>
        <dbReference type="Proteomes" id="UP000808914"/>
    </source>
</evidence>
<dbReference type="Pfam" id="PF13378">
    <property type="entry name" value="MR_MLE_C"/>
    <property type="match status" value="1"/>
</dbReference>
<dbReference type="EC" id="4.2.1.113" evidence="5 6"/>
<comment type="caution">
    <text evidence="8">The sequence shown here is derived from an EMBL/GenBank/DDBJ whole genome shotgun (WGS) entry which is preliminary data.</text>
</comment>
<dbReference type="PANTHER" id="PTHR48073:SF5">
    <property type="entry name" value="O-SUCCINYLBENZOATE SYNTHASE"/>
    <property type="match status" value="1"/>
</dbReference>
<dbReference type="Gene3D" id="3.20.20.120">
    <property type="entry name" value="Enolase-like C-terminal domain"/>
    <property type="match status" value="1"/>
</dbReference>
<reference evidence="8 9" key="1">
    <citation type="submission" date="2021-01" db="EMBL/GenBank/DDBJ databases">
        <title>Genomic Encyclopedia of Type Strains, Phase IV (KMG-IV): sequencing the most valuable type-strain genomes for metagenomic binning, comparative biology and taxonomic classification.</title>
        <authorList>
            <person name="Goeker M."/>
        </authorList>
    </citation>
    <scope>NUCLEOTIDE SEQUENCE [LARGE SCALE GENOMIC DNA]</scope>
    <source>
        <strain evidence="8 9">DSM 28236</strain>
    </source>
</reference>
<dbReference type="NCBIfam" id="TIGR01928">
    <property type="entry name" value="menC_lowGC_arch"/>
    <property type="match status" value="1"/>
</dbReference>
<dbReference type="InterPro" id="IPR029017">
    <property type="entry name" value="Enolase-like_N"/>
</dbReference>
<gene>
    <name evidence="8" type="ORF">JOD45_002238</name>
</gene>
<dbReference type="SFLD" id="SFLDG00180">
    <property type="entry name" value="muconate_cycloisomerase"/>
    <property type="match status" value="1"/>
</dbReference>
<dbReference type="PANTHER" id="PTHR48073">
    <property type="entry name" value="O-SUCCINYLBENZOATE SYNTHASE-RELATED"/>
    <property type="match status" value="1"/>
</dbReference>
<evidence type="ECO:0000256" key="4">
    <source>
        <dbReference type="ARBA" id="ARBA00023239"/>
    </source>
</evidence>
<dbReference type="Gene3D" id="3.30.390.10">
    <property type="entry name" value="Enolase-like, N-terminal domain"/>
    <property type="match status" value="1"/>
</dbReference>
<keyword evidence="4" id="KW-0456">Lyase</keyword>
<keyword evidence="3" id="KW-0460">Magnesium</keyword>
<dbReference type="Pfam" id="PF02746">
    <property type="entry name" value="MR_MLE_N"/>
    <property type="match status" value="1"/>
</dbReference>
<keyword evidence="9" id="KW-1185">Reference proteome</keyword>
<dbReference type="RefSeq" id="WP_338056080.1">
    <property type="nucleotide sequence ID" value="NZ_JAFBER010000014.1"/>
</dbReference>
<name>A0ABS2Q1E2_9BACL</name>
<evidence type="ECO:0000256" key="2">
    <source>
        <dbReference type="ARBA" id="ARBA00022723"/>
    </source>
</evidence>
<dbReference type="SFLD" id="SFLDS00001">
    <property type="entry name" value="Enolase"/>
    <property type="match status" value="1"/>
</dbReference>
<dbReference type="SUPFAM" id="SSF51604">
    <property type="entry name" value="Enolase C-terminal domain-like"/>
    <property type="match status" value="1"/>
</dbReference>
<keyword evidence="2" id="KW-0479">Metal-binding</keyword>
<evidence type="ECO:0000256" key="3">
    <source>
        <dbReference type="ARBA" id="ARBA00022842"/>
    </source>
</evidence>
<evidence type="ECO:0000313" key="8">
    <source>
        <dbReference type="EMBL" id="MBM7646013.1"/>
    </source>
</evidence>
<dbReference type="SMART" id="SM00922">
    <property type="entry name" value="MR_MLE"/>
    <property type="match status" value="1"/>
</dbReference>
<dbReference type="InterPro" id="IPR013342">
    <property type="entry name" value="Mandelate_racemase_C"/>
</dbReference>
<dbReference type="Proteomes" id="UP000808914">
    <property type="component" value="Unassembled WGS sequence"/>
</dbReference>
<evidence type="ECO:0000256" key="1">
    <source>
        <dbReference type="ARBA" id="ARBA00001968"/>
    </source>
</evidence>
<evidence type="ECO:0000256" key="5">
    <source>
        <dbReference type="ARBA" id="ARBA00029491"/>
    </source>
</evidence>
<dbReference type="EMBL" id="JAFBER010000014">
    <property type="protein sequence ID" value="MBM7646013.1"/>
    <property type="molecule type" value="Genomic_DNA"/>
</dbReference>
<dbReference type="InterPro" id="IPR013341">
    <property type="entry name" value="Mandelate_racemase_N_dom"/>
</dbReference>
<dbReference type="SUPFAM" id="SSF54826">
    <property type="entry name" value="Enolase N-terminal domain-like"/>
    <property type="match status" value="1"/>
</dbReference>
<dbReference type="InterPro" id="IPR010197">
    <property type="entry name" value="OSBS/NAAAR"/>
</dbReference>
<comment type="cofactor">
    <cofactor evidence="1">
        <name>a divalent metal cation</name>
        <dbReference type="ChEBI" id="CHEBI:60240"/>
    </cofactor>
</comment>
<sequence length="243" mass="27458">MEQKKINPFNEETTITNQHMLEDVIIPKILGQDISHPDEVGEMFRFIRRNAMAIATMETAIWDLFAKVNQEPLYKVLGGKKRAIEVGASIGIHRSAAELLSKIEEKVQAGAKKIKLKIRPGQDVHVIKEVRKAYPDIALMVDANAAYTLKDIEVFKRLDEYGLMMIEQPLEYDDLVDHSRLQKEICTPICLDESIVNYSSARKAIELGSCKVINIKIGRVGGLSEAKRIHDIAAGKARHWLRD</sequence>
<dbReference type="InterPro" id="IPR036849">
    <property type="entry name" value="Enolase-like_C_sf"/>
</dbReference>
<evidence type="ECO:0000256" key="6">
    <source>
        <dbReference type="NCBIfam" id="TIGR01928"/>
    </source>
</evidence>
<feature type="domain" description="Mandelate racemase/muconate lactonizing enzyme C-terminal" evidence="7">
    <location>
        <begin position="96"/>
        <end position="188"/>
    </location>
</feature>
<proteinExistence type="predicted"/>